<keyword evidence="4 7" id="KW-0472">Membrane</keyword>
<feature type="transmembrane region" description="Helical" evidence="7">
    <location>
        <begin position="314"/>
        <end position="338"/>
    </location>
</feature>
<dbReference type="InterPro" id="IPR052337">
    <property type="entry name" value="SAT4-like"/>
</dbReference>
<dbReference type="GO" id="GO:0016020">
    <property type="term" value="C:membrane"/>
    <property type="evidence" value="ECO:0007669"/>
    <property type="project" value="UniProtKB-SubCell"/>
</dbReference>
<dbReference type="Pfam" id="PF20684">
    <property type="entry name" value="Fung_rhodopsin"/>
    <property type="match status" value="1"/>
</dbReference>
<evidence type="ECO:0000256" key="2">
    <source>
        <dbReference type="ARBA" id="ARBA00022692"/>
    </source>
</evidence>
<dbReference type="STRING" id="331657.A0A4U0WIR1"/>
<feature type="transmembrane region" description="Helical" evidence="7">
    <location>
        <begin position="80"/>
        <end position="104"/>
    </location>
</feature>
<evidence type="ECO:0000313" key="10">
    <source>
        <dbReference type="Proteomes" id="UP000308768"/>
    </source>
</evidence>
<dbReference type="EMBL" id="NAJN01001546">
    <property type="protein sequence ID" value="TKA62527.1"/>
    <property type="molecule type" value="Genomic_DNA"/>
</dbReference>
<proteinExistence type="inferred from homology"/>
<comment type="subcellular location">
    <subcellularLocation>
        <location evidence="1">Membrane</location>
        <topology evidence="1">Multi-pass membrane protein</topology>
    </subcellularLocation>
</comment>
<feature type="transmembrane region" description="Helical" evidence="7">
    <location>
        <begin position="116"/>
        <end position="138"/>
    </location>
</feature>
<protein>
    <recommendedName>
        <fullName evidence="8">Rhodopsin domain-containing protein</fullName>
    </recommendedName>
</protein>
<keyword evidence="10" id="KW-1185">Reference proteome</keyword>
<dbReference type="PANTHER" id="PTHR33048:SF129">
    <property type="entry name" value="INTEGRAL MEMBRANE PROTEIN-RELATED"/>
    <property type="match status" value="1"/>
</dbReference>
<evidence type="ECO:0000259" key="8">
    <source>
        <dbReference type="Pfam" id="PF20684"/>
    </source>
</evidence>
<dbReference type="InterPro" id="IPR049326">
    <property type="entry name" value="Rhodopsin_dom_fungi"/>
</dbReference>
<comment type="caution">
    <text evidence="9">The sequence shown here is derived from an EMBL/GenBank/DDBJ whole genome shotgun (WGS) entry which is preliminary data.</text>
</comment>
<feature type="transmembrane region" description="Helical" evidence="7">
    <location>
        <begin position="280"/>
        <end position="302"/>
    </location>
</feature>
<feature type="compositionally biased region" description="Basic and acidic residues" evidence="6">
    <location>
        <begin position="365"/>
        <end position="377"/>
    </location>
</feature>
<accession>A0A4U0WIR1</accession>
<organism evidence="9 10">
    <name type="scientific">Cryomyces minteri</name>
    <dbReference type="NCBI Taxonomy" id="331657"/>
    <lineage>
        <taxon>Eukaryota</taxon>
        <taxon>Fungi</taxon>
        <taxon>Dikarya</taxon>
        <taxon>Ascomycota</taxon>
        <taxon>Pezizomycotina</taxon>
        <taxon>Dothideomycetes</taxon>
        <taxon>Dothideomycetes incertae sedis</taxon>
        <taxon>Cryomyces</taxon>
    </lineage>
</organism>
<dbReference type="OrthoDB" id="4525788at2759"/>
<evidence type="ECO:0000256" key="5">
    <source>
        <dbReference type="ARBA" id="ARBA00038359"/>
    </source>
</evidence>
<feature type="domain" description="Rhodopsin" evidence="8">
    <location>
        <begin position="100"/>
        <end position="343"/>
    </location>
</feature>
<evidence type="ECO:0000256" key="6">
    <source>
        <dbReference type="SAM" id="MobiDB-lite"/>
    </source>
</evidence>
<gene>
    <name evidence="9" type="ORF">B0A49_11043</name>
</gene>
<feature type="transmembrane region" description="Helical" evidence="7">
    <location>
        <begin position="158"/>
        <end position="186"/>
    </location>
</feature>
<name>A0A4U0WIR1_9PEZI</name>
<sequence length="517" mass="57438">MNSAWRFEGLIYASRPGPTRPTVVIDTILNPPRDYAVSDAPRPERHCFRKCKALSAMRDIPLSVVLTFPLPNYQHPQTRGGALVVVNFIFIILVLLAVGLRFYTRIAVKRWFGSDDVWIGLALLMTIGMTAVVLLANTRYGWNRHVWDIPVDLLTNSGIIAFVAKIAFTLAATFTRISLLCFYYRLIKDGSVKWFKRLLHVSMAFVVSVCIVFLALTIWQCSPVEAYWVFPPIKGSKCLDEGTVTLAAGVINCVADLLVTVLPIPIVMQLQMPIRQRIGVIFLLSLGFIVTIAGVVRTYFIWKSLVKSYDETWFAYPLWIAAAVEIDLAVICACAPALKPLLSSFRGSSIASLGSKIGQKWNSSRSDRSRSRLDSQEHSPNNTSHDALRAHLSDTQFLESAVRQGTVPQATCSHHAGAAWDRDVEAGNARERDIDHEHAAGLGSVGTAEKRPLRLEITKRQSFEMKQWVPDPSTKETDAVPALPMPVLHAVPMTWPASRQPGPVPRSLSGEQRDGKR</sequence>
<feature type="transmembrane region" description="Helical" evidence="7">
    <location>
        <begin position="246"/>
        <end position="268"/>
    </location>
</feature>
<dbReference type="AlphaFoldDB" id="A0A4U0WIR1"/>
<feature type="region of interest" description="Disordered" evidence="6">
    <location>
        <begin position="493"/>
        <end position="517"/>
    </location>
</feature>
<comment type="similarity">
    <text evidence="5">Belongs to the SAT4 family.</text>
</comment>
<evidence type="ECO:0000256" key="3">
    <source>
        <dbReference type="ARBA" id="ARBA00022989"/>
    </source>
</evidence>
<keyword evidence="3 7" id="KW-1133">Transmembrane helix</keyword>
<evidence type="ECO:0000256" key="4">
    <source>
        <dbReference type="ARBA" id="ARBA00023136"/>
    </source>
</evidence>
<feature type="region of interest" description="Disordered" evidence="6">
    <location>
        <begin position="359"/>
        <end position="386"/>
    </location>
</feature>
<reference evidence="9 10" key="1">
    <citation type="submission" date="2017-03" db="EMBL/GenBank/DDBJ databases">
        <title>Genomes of endolithic fungi from Antarctica.</title>
        <authorList>
            <person name="Coleine C."/>
            <person name="Masonjones S."/>
            <person name="Stajich J.E."/>
        </authorList>
    </citation>
    <scope>NUCLEOTIDE SEQUENCE [LARGE SCALE GENOMIC DNA]</scope>
    <source>
        <strain evidence="9 10">CCFEE 5187</strain>
    </source>
</reference>
<dbReference type="PANTHER" id="PTHR33048">
    <property type="entry name" value="PTH11-LIKE INTEGRAL MEMBRANE PROTEIN (AFU_ORTHOLOGUE AFUA_5G11245)"/>
    <property type="match status" value="1"/>
</dbReference>
<evidence type="ECO:0000256" key="1">
    <source>
        <dbReference type="ARBA" id="ARBA00004141"/>
    </source>
</evidence>
<dbReference type="Proteomes" id="UP000308768">
    <property type="component" value="Unassembled WGS sequence"/>
</dbReference>
<evidence type="ECO:0000313" key="9">
    <source>
        <dbReference type="EMBL" id="TKA62527.1"/>
    </source>
</evidence>
<keyword evidence="2 7" id="KW-0812">Transmembrane</keyword>
<evidence type="ECO:0000256" key="7">
    <source>
        <dbReference type="SAM" id="Phobius"/>
    </source>
</evidence>
<feature type="transmembrane region" description="Helical" evidence="7">
    <location>
        <begin position="198"/>
        <end position="219"/>
    </location>
</feature>